<keyword evidence="5" id="KW-0732">Signal</keyword>
<dbReference type="AlphaFoldDB" id="A0AAV2TG59"/>
<dbReference type="InterPro" id="IPR052065">
    <property type="entry name" value="Compl_asym_regulator"/>
</dbReference>
<protein>
    <submittedName>
        <fullName evidence="6">Uncharacterized protein</fullName>
    </submittedName>
</protein>
<proteinExistence type="predicted"/>
<evidence type="ECO:0000256" key="4">
    <source>
        <dbReference type="SAM" id="Phobius"/>
    </source>
</evidence>
<keyword evidence="4" id="KW-0472">Membrane</keyword>
<dbReference type="InterPro" id="IPR036383">
    <property type="entry name" value="TSP1_rpt_sf"/>
</dbReference>
<dbReference type="PANTHER" id="PTHR22906:SF21">
    <property type="entry name" value="SEMA DOMAIN-CONTAINING PROTEIN"/>
    <property type="match status" value="1"/>
</dbReference>
<dbReference type="SMART" id="SM00209">
    <property type="entry name" value="TSP1"/>
    <property type="match status" value="3"/>
</dbReference>
<feature type="chain" id="PRO_5043495027" evidence="5">
    <location>
        <begin position="30"/>
        <end position="669"/>
    </location>
</feature>
<dbReference type="InterPro" id="IPR000884">
    <property type="entry name" value="TSP1_rpt"/>
</dbReference>
<dbReference type="Gene3D" id="2.20.100.10">
    <property type="entry name" value="Thrombospondin type-1 (TSP1) repeat"/>
    <property type="match status" value="2"/>
</dbReference>
<accession>A0AAV2TG59</accession>
<feature type="transmembrane region" description="Helical" evidence="4">
    <location>
        <begin position="616"/>
        <end position="637"/>
    </location>
</feature>
<sequence length="669" mass="76070">MKASDSDPNTWKVAWRFLLLALASRLSSAQIDDEMLCRAEAEWGPWRCPGEEQRCTADQATRYKCIEGDCTSSSKCANLPGFQENQPCIAALKYGLCVPWWAEWSPWSKCTATCGFTEKSQYRACLGAWSSRRAEPSVRAALASSCASIKRASEGVNTTECRFRRFCPNVNGAWGEWTMFTPCSATCGTGTRRRTRECNRPPPQGTGLYCQGIDSQEILCDGPVPCPQRGQWCAWSATVEDCSHSCGPVGMGLRRRRCACPQPSFGGEDCEIPLEAQAQYEQELARINSGQDVVVPSGFALQSIRTGGGRWEPCNRHLCPYLKYLQSEEEKLITEDLKLQVSNDTWTWSAGVPARMFDPVHLQCPSDRHSRQAIFDKAGRFPKARAYWTVTVPPSANAPSDLPCIPLESDKIIVIEGDRLTIRSLLPHTTGIYRYGYEYEPGYFETVCFFAVYIKDVNWTIPYMSTFDLTCNALGMWPILLKPGLGTWSTYWEVELDNPLKDSEQELRWWHTELRRTPSSTATDKNVEQKEEQQEGVTKSPNITEIPDTGLTLWDTEYRRVYKANPGMNGRYTCVLYNQVNETHNRTFITESFQLIVREKPTVGHMVKIWFIRNKWHILGLFLTGLAACLFTAWWLWRRARNIARLEMQIREEKRRKKAVNLADVDAKA</sequence>
<evidence type="ECO:0000313" key="7">
    <source>
        <dbReference type="Proteomes" id="UP001497525"/>
    </source>
</evidence>
<dbReference type="SUPFAM" id="SSF82895">
    <property type="entry name" value="TSP-1 type 1 repeat"/>
    <property type="match status" value="2"/>
</dbReference>
<name>A0AAV2TG59_CALDB</name>
<feature type="signal peptide" evidence="5">
    <location>
        <begin position="1"/>
        <end position="29"/>
    </location>
</feature>
<evidence type="ECO:0000256" key="3">
    <source>
        <dbReference type="SAM" id="MobiDB-lite"/>
    </source>
</evidence>
<gene>
    <name evidence="6" type="ORF">CDAUBV1_LOCUS9465</name>
</gene>
<dbReference type="EMBL" id="CAXLJL010000256">
    <property type="protein sequence ID" value="CAL5135301.1"/>
    <property type="molecule type" value="Genomic_DNA"/>
</dbReference>
<evidence type="ECO:0000313" key="6">
    <source>
        <dbReference type="EMBL" id="CAL5135301.1"/>
    </source>
</evidence>
<comment type="caution">
    <text evidence="6">The sequence shown here is derived from an EMBL/GenBank/DDBJ whole genome shotgun (WGS) entry which is preliminary data.</text>
</comment>
<reference evidence="6" key="1">
    <citation type="submission" date="2024-06" db="EMBL/GenBank/DDBJ databases">
        <authorList>
            <person name="Liu X."/>
            <person name="Lenzi L."/>
            <person name="Haldenby T S."/>
            <person name="Uol C."/>
        </authorList>
    </citation>
    <scope>NUCLEOTIDE SEQUENCE</scope>
</reference>
<feature type="region of interest" description="Disordered" evidence="3">
    <location>
        <begin position="520"/>
        <end position="542"/>
    </location>
</feature>
<keyword evidence="4" id="KW-1133">Transmembrane helix</keyword>
<dbReference type="FunFam" id="2.20.100.10:FF:000001">
    <property type="entry name" value="semaphorin-5A isoform X1"/>
    <property type="match status" value="1"/>
</dbReference>
<keyword evidence="2" id="KW-1015">Disulfide bond</keyword>
<evidence type="ECO:0000256" key="5">
    <source>
        <dbReference type="SAM" id="SignalP"/>
    </source>
</evidence>
<dbReference type="Proteomes" id="UP001497525">
    <property type="component" value="Unassembled WGS sequence"/>
</dbReference>
<evidence type="ECO:0000256" key="2">
    <source>
        <dbReference type="ARBA" id="ARBA00023157"/>
    </source>
</evidence>
<dbReference type="Pfam" id="PF00090">
    <property type="entry name" value="TSP_1"/>
    <property type="match status" value="3"/>
</dbReference>
<dbReference type="PROSITE" id="PS50092">
    <property type="entry name" value="TSP1"/>
    <property type="match status" value="2"/>
</dbReference>
<organism evidence="6 7">
    <name type="scientific">Calicophoron daubneyi</name>
    <name type="common">Rumen fluke</name>
    <name type="synonym">Paramphistomum daubneyi</name>
    <dbReference type="NCBI Taxonomy" id="300641"/>
    <lineage>
        <taxon>Eukaryota</taxon>
        <taxon>Metazoa</taxon>
        <taxon>Spiralia</taxon>
        <taxon>Lophotrochozoa</taxon>
        <taxon>Platyhelminthes</taxon>
        <taxon>Trematoda</taxon>
        <taxon>Digenea</taxon>
        <taxon>Plagiorchiida</taxon>
        <taxon>Pronocephalata</taxon>
        <taxon>Paramphistomoidea</taxon>
        <taxon>Paramphistomidae</taxon>
        <taxon>Calicophoron</taxon>
    </lineage>
</organism>
<evidence type="ECO:0000256" key="1">
    <source>
        <dbReference type="ARBA" id="ARBA00022737"/>
    </source>
</evidence>
<dbReference type="PANTHER" id="PTHR22906">
    <property type="entry name" value="PROPERDIN"/>
    <property type="match status" value="1"/>
</dbReference>
<keyword evidence="4" id="KW-0812">Transmembrane</keyword>
<keyword evidence="1" id="KW-0677">Repeat</keyword>